<reference evidence="8" key="1">
    <citation type="submission" date="2022-11" db="UniProtKB">
        <authorList>
            <consortium name="EnsemblMetazoa"/>
        </authorList>
    </citation>
    <scope>IDENTIFICATION</scope>
</reference>
<dbReference type="Pfam" id="PF02487">
    <property type="entry name" value="CLN3"/>
    <property type="match status" value="1"/>
</dbReference>
<comment type="subcellular location">
    <subcellularLocation>
        <location evidence="1">Endomembrane system</location>
        <topology evidence="1">Multi-pass membrane protein</topology>
    </subcellularLocation>
    <subcellularLocation>
        <location evidence="7">Lysosome membrane</location>
        <topology evidence="7">Multi-pass membrane protein</topology>
    </subcellularLocation>
</comment>
<name>A0A914AUK0_PATMI</name>
<evidence type="ECO:0000256" key="5">
    <source>
        <dbReference type="ARBA" id="ARBA00022989"/>
    </source>
</evidence>
<sequence>MDTVTQPLKPADQKNNKRAKMRNLVAFWLLGLCNNCSFYVMLSAAYDILKGGLPETDVDPQEMFNLTNSTEVSRFDCNSLSTGVVLLADILPQLIVDLAGPWFADYIPYDFRVAVCVLTATSSFLLVAFIGVRVVSVALTGVALAGLSTGLGEFTYLSLSSFYDKNAVSTWSSGTGASGLVSSLTYAGLTEVLAPKNALLVMLVVPALMIISYWGILVKVPVKRPILHDAKHEEKQRLLENGNTEGAKEEMKTTTRQHLTLKERLHHFKYLLKYILPLMFVYIAQYFTNQGLLELIYFRGTFLTHDSQYRWLQVLFRLGAFISRSSVNIVRVERLWIFSILEWCVLVLVFTEVYFTYMPSIAIVFVIVLLEGLVAGSAYVNTFYQIRVKESPKYKEFAMGTTILALTIGTSLAGVLAVPVHNALCQQ</sequence>
<keyword evidence="4 7" id="KW-0812">Transmembrane</keyword>
<dbReference type="InterPro" id="IPR018460">
    <property type="entry name" value="Battenin_disease_Cln3_subgr"/>
</dbReference>
<dbReference type="InterPro" id="IPR036259">
    <property type="entry name" value="MFS_trans_sf"/>
</dbReference>
<dbReference type="SUPFAM" id="SSF103473">
    <property type="entry name" value="MFS general substrate transporter"/>
    <property type="match status" value="1"/>
</dbReference>
<dbReference type="PRINTS" id="PR01315">
    <property type="entry name" value="BATTENIN"/>
</dbReference>
<comment type="similarity">
    <text evidence="2 7">Belongs to the battenin family.</text>
</comment>
<evidence type="ECO:0000313" key="9">
    <source>
        <dbReference type="Proteomes" id="UP000887568"/>
    </source>
</evidence>
<evidence type="ECO:0000256" key="1">
    <source>
        <dbReference type="ARBA" id="ARBA00004127"/>
    </source>
</evidence>
<dbReference type="PANTHER" id="PTHR10981:SF0">
    <property type="entry name" value="BATTENIN"/>
    <property type="match status" value="1"/>
</dbReference>
<keyword evidence="7" id="KW-0458">Lysosome</keyword>
<feature type="transmembrane region" description="Helical" evidence="7">
    <location>
        <begin position="335"/>
        <end position="355"/>
    </location>
</feature>
<feature type="transmembrane region" description="Helical" evidence="7">
    <location>
        <begin position="137"/>
        <end position="159"/>
    </location>
</feature>
<feature type="transmembrane region" description="Helical" evidence="7">
    <location>
        <begin position="270"/>
        <end position="288"/>
    </location>
</feature>
<evidence type="ECO:0000313" key="8">
    <source>
        <dbReference type="EnsemblMetazoa" id="XP_038067189.1"/>
    </source>
</evidence>
<evidence type="ECO:0000256" key="7">
    <source>
        <dbReference type="RuleBase" id="RU361113"/>
    </source>
</evidence>
<protein>
    <recommendedName>
        <fullName evidence="7">Battenin</fullName>
    </recommendedName>
</protein>
<keyword evidence="6 7" id="KW-0472">Membrane</keyword>
<keyword evidence="3" id="KW-0813">Transport</keyword>
<dbReference type="OMA" id="PYWVRHT"/>
<keyword evidence="9" id="KW-1185">Reference proteome</keyword>
<feature type="transmembrane region" description="Helical" evidence="7">
    <location>
        <begin position="198"/>
        <end position="218"/>
    </location>
</feature>
<feature type="transmembrane region" description="Helical" evidence="7">
    <location>
        <begin position="111"/>
        <end position="130"/>
    </location>
</feature>
<dbReference type="GO" id="GO:0007040">
    <property type="term" value="P:lysosome organization"/>
    <property type="evidence" value="ECO:0007669"/>
    <property type="project" value="TreeGrafter"/>
</dbReference>
<dbReference type="GO" id="GO:0005765">
    <property type="term" value="C:lysosomal membrane"/>
    <property type="evidence" value="ECO:0007669"/>
    <property type="project" value="UniProtKB-SubCell"/>
</dbReference>
<dbReference type="AlphaFoldDB" id="A0A914AUK0"/>
<evidence type="ECO:0000256" key="3">
    <source>
        <dbReference type="ARBA" id="ARBA00022448"/>
    </source>
</evidence>
<dbReference type="RefSeq" id="XP_038067189.1">
    <property type="nucleotide sequence ID" value="XM_038211261.1"/>
</dbReference>
<evidence type="ECO:0000256" key="6">
    <source>
        <dbReference type="ARBA" id="ARBA00023136"/>
    </source>
</evidence>
<dbReference type="OrthoDB" id="5965864at2759"/>
<evidence type="ECO:0000256" key="2">
    <source>
        <dbReference type="ARBA" id="ARBA00007467"/>
    </source>
</evidence>
<dbReference type="GeneID" id="119737143"/>
<evidence type="ECO:0000256" key="4">
    <source>
        <dbReference type="ARBA" id="ARBA00022692"/>
    </source>
</evidence>
<dbReference type="PANTHER" id="PTHR10981">
    <property type="entry name" value="BATTENIN"/>
    <property type="match status" value="1"/>
</dbReference>
<dbReference type="GO" id="GO:0012505">
    <property type="term" value="C:endomembrane system"/>
    <property type="evidence" value="ECO:0007669"/>
    <property type="project" value="UniProtKB-SubCell"/>
</dbReference>
<dbReference type="InterPro" id="IPR003492">
    <property type="entry name" value="Battenin_disease_Cln3"/>
</dbReference>
<proteinExistence type="inferred from homology"/>
<organism evidence="8 9">
    <name type="scientific">Patiria miniata</name>
    <name type="common">Bat star</name>
    <name type="synonym">Asterina miniata</name>
    <dbReference type="NCBI Taxonomy" id="46514"/>
    <lineage>
        <taxon>Eukaryota</taxon>
        <taxon>Metazoa</taxon>
        <taxon>Echinodermata</taxon>
        <taxon>Eleutherozoa</taxon>
        <taxon>Asterozoa</taxon>
        <taxon>Asteroidea</taxon>
        <taxon>Valvatacea</taxon>
        <taxon>Valvatida</taxon>
        <taxon>Asterinidae</taxon>
        <taxon>Patiria</taxon>
    </lineage>
</organism>
<dbReference type="PIRSF" id="PIRSF015974">
    <property type="entry name" value="CLN3_BTN1"/>
    <property type="match status" value="1"/>
</dbReference>
<keyword evidence="5 7" id="KW-1133">Transmembrane helix</keyword>
<accession>A0A914AUK0</accession>
<feature type="transmembrane region" description="Helical" evidence="7">
    <location>
        <begin position="24"/>
        <end position="46"/>
    </location>
</feature>
<feature type="transmembrane region" description="Helical" evidence="7">
    <location>
        <begin position="361"/>
        <end position="384"/>
    </location>
</feature>
<feature type="transmembrane region" description="Helical" evidence="7">
    <location>
        <begin position="396"/>
        <end position="418"/>
    </location>
</feature>
<dbReference type="GO" id="GO:0051453">
    <property type="term" value="P:regulation of intracellular pH"/>
    <property type="evidence" value="ECO:0007669"/>
    <property type="project" value="TreeGrafter"/>
</dbReference>
<feature type="transmembrane region" description="Helical" evidence="7">
    <location>
        <begin position="308"/>
        <end position="323"/>
    </location>
</feature>
<dbReference type="EnsemblMetazoa" id="XM_038211261.1">
    <property type="protein sequence ID" value="XP_038067189.1"/>
    <property type="gene ID" value="LOC119737143"/>
</dbReference>
<dbReference type="Proteomes" id="UP000887568">
    <property type="component" value="Unplaced"/>
</dbReference>